<proteinExistence type="predicted"/>
<dbReference type="EnsemblMetazoa" id="GAUT040430-RA">
    <property type="protein sequence ID" value="GAUT040430-PA"/>
    <property type="gene ID" value="GAUT040430"/>
</dbReference>
<keyword evidence="2" id="KW-1185">Reference proteome</keyword>
<reference evidence="1" key="1">
    <citation type="submission" date="2020-05" db="UniProtKB">
        <authorList>
            <consortium name="EnsemblMetazoa"/>
        </authorList>
    </citation>
    <scope>IDENTIFICATION</scope>
    <source>
        <strain evidence="1">TTRI</strain>
    </source>
</reference>
<name>A0A1A9VL74_GLOAU</name>
<organism evidence="1 2">
    <name type="scientific">Glossina austeni</name>
    <name type="common">Savannah tsetse fly</name>
    <dbReference type="NCBI Taxonomy" id="7395"/>
    <lineage>
        <taxon>Eukaryota</taxon>
        <taxon>Metazoa</taxon>
        <taxon>Ecdysozoa</taxon>
        <taxon>Arthropoda</taxon>
        <taxon>Hexapoda</taxon>
        <taxon>Insecta</taxon>
        <taxon>Pterygota</taxon>
        <taxon>Neoptera</taxon>
        <taxon>Endopterygota</taxon>
        <taxon>Diptera</taxon>
        <taxon>Brachycera</taxon>
        <taxon>Muscomorpha</taxon>
        <taxon>Hippoboscoidea</taxon>
        <taxon>Glossinidae</taxon>
        <taxon>Glossina</taxon>
    </lineage>
</organism>
<dbReference type="Proteomes" id="UP000078200">
    <property type="component" value="Unassembled WGS sequence"/>
</dbReference>
<evidence type="ECO:0000313" key="2">
    <source>
        <dbReference type="Proteomes" id="UP000078200"/>
    </source>
</evidence>
<sequence>MYSTLQALPEYNGFCVSFRFIYHLSETNPPVFVHNPFTTFTIPINPSNISALVRKISFSGNSNGGVPLPLPGNSIVYAIGTRFTEKAQSLLPPENISKTILHTHHISTVSTVVSSMIPPIQSVSKSIGYNNKHLRSHLKLKLRFKSTPTQSASVAGLLVLRHNRSYIQ</sequence>
<evidence type="ECO:0000313" key="1">
    <source>
        <dbReference type="EnsemblMetazoa" id="GAUT040430-PA"/>
    </source>
</evidence>
<dbReference type="AlphaFoldDB" id="A0A1A9VL74"/>
<accession>A0A1A9VL74</accession>
<protein>
    <submittedName>
        <fullName evidence="1">Uncharacterized protein</fullName>
    </submittedName>
</protein>
<dbReference type="VEuPathDB" id="VectorBase:GAUT040430"/>